<dbReference type="SUPFAM" id="SSF55909">
    <property type="entry name" value="Pentein"/>
    <property type="match status" value="1"/>
</dbReference>
<dbReference type="EMBL" id="CP065956">
    <property type="protein sequence ID" value="QSR86698.1"/>
    <property type="molecule type" value="Genomic_DNA"/>
</dbReference>
<keyword evidence="3" id="KW-1185">Reference proteome</keyword>
<accession>A0ABX7PVE1</accession>
<dbReference type="InterPro" id="IPR007466">
    <property type="entry name" value="Peptidyl-Arg-deiminase_porph"/>
</dbReference>
<dbReference type="PANTHER" id="PTHR31377:SF0">
    <property type="entry name" value="AGMATINE DEIMINASE-RELATED"/>
    <property type="match status" value="1"/>
</dbReference>
<organism evidence="2 3">
    <name type="scientific">Candidatus Methylacidiphilum infernorum</name>
    <dbReference type="NCBI Taxonomy" id="511746"/>
    <lineage>
        <taxon>Bacteria</taxon>
        <taxon>Pseudomonadati</taxon>
        <taxon>Verrucomicrobiota</taxon>
        <taxon>Methylacidiphilae</taxon>
        <taxon>Methylacidiphilales</taxon>
        <taxon>Methylacidiphilaceae</taxon>
        <taxon>Methylacidiphilum (ex Ratnadevi et al. 2023)</taxon>
    </lineage>
</organism>
<proteinExistence type="predicted"/>
<dbReference type="Pfam" id="PF04371">
    <property type="entry name" value="PAD_porph"/>
    <property type="match status" value="1"/>
</dbReference>
<gene>
    <name evidence="2" type="ORF">EM20IM_09550</name>
</gene>
<protein>
    <submittedName>
        <fullName evidence="2">Agmatine deiminase family protein</fullName>
    </submittedName>
</protein>
<dbReference type="Proteomes" id="UP000663088">
    <property type="component" value="Chromosome"/>
</dbReference>
<dbReference type="Gene3D" id="3.75.10.10">
    <property type="entry name" value="L-arginine/glycine Amidinotransferase, Chain A"/>
    <property type="match status" value="1"/>
</dbReference>
<evidence type="ECO:0000313" key="3">
    <source>
        <dbReference type="Proteomes" id="UP000663088"/>
    </source>
</evidence>
<dbReference type="RefSeq" id="WP_206846674.1">
    <property type="nucleotide sequence ID" value="NZ_CP065956.1"/>
</dbReference>
<dbReference type="PANTHER" id="PTHR31377">
    <property type="entry name" value="AGMATINE DEIMINASE-RELATED"/>
    <property type="match status" value="1"/>
</dbReference>
<reference evidence="2 3" key="1">
    <citation type="submission" date="2020-12" db="EMBL/GenBank/DDBJ databases">
        <authorList>
            <person name="Awala S.I."/>
            <person name="Gwak J.-H."/>
            <person name="Kim S.-J."/>
            <person name="Rhee S.-K."/>
        </authorList>
    </citation>
    <scope>NUCLEOTIDE SEQUENCE [LARGE SCALE GENOMIC DNA]</scope>
    <source>
        <strain evidence="2 3">IT5</strain>
    </source>
</reference>
<keyword evidence="1" id="KW-0378">Hydrolase</keyword>
<evidence type="ECO:0000313" key="2">
    <source>
        <dbReference type="EMBL" id="QSR86698.1"/>
    </source>
</evidence>
<evidence type="ECO:0000256" key="1">
    <source>
        <dbReference type="ARBA" id="ARBA00022801"/>
    </source>
</evidence>
<name>A0ABX7PVE1_9BACT</name>
<sequence length="358" mass="41172">MNKILPECRVKNGYSYPSPGFRLPAEWERHRATWLTWPRKESISFPGIYREIEETWIKLVRTISRDEQVRINVFDQKQYKEIERLIKEKGGEINQKIFLYENPAYEPWCRDHGPIFIKNEKEIAIVDFGYNAWGGKYPPYELDDRVPQQIGRYLGMRVFSPGIIVEGGAIDSNGQGILLASLKSIANPNRNPGISLKTIEEIFHKFLGTEKVIWLKAEIAGDDTDGHVDQYSRFLNTKTIAAAFERNRSDSNYNSLCENLKQLSKAKDNQGKGFEIVEIPMPAPIIREGLRLPASYLNFYFTNRSLLVPVFNDPMDEKALEILQSFSPQRKVCPVPACDLVWGLGSVHCITQQEPEWD</sequence>